<reference evidence="1 2" key="1">
    <citation type="submission" date="2016-08" db="EMBL/GenBank/DDBJ databases">
        <authorList>
            <person name="Seilhamer J.J."/>
        </authorList>
    </citation>
    <scope>NUCLEOTIDE SEQUENCE [LARGE SCALE GENOMIC DNA]</scope>
    <source>
        <strain evidence="1 2">P1-7</strain>
    </source>
</reference>
<protein>
    <submittedName>
        <fullName evidence="1">Uncharacterized protein</fullName>
    </submittedName>
</protein>
<accession>A0A1C3X8Y1</accession>
<organism evidence="1 2">
    <name type="scientific">Rhizobium lusitanum</name>
    <dbReference type="NCBI Taxonomy" id="293958"/>
    <lineage>
        <taxon>Bacteria</taxon>
        <taxon>Pseudomonadati</taxon>
        <taxon>Pseudomonadota</taxon>
        <taxon>Alphaproteobacteria</taxon>
        <taxon>Hyphomicrobiales</taxon>
        <taxon>Rhizobiaceae</taxon>
        <taxon>Rhizobium/Agrobacterium group</taxon>
        <taxon>Rhizobium</taxon>
    </lineage>
</organism>
<dbReference type="AlphaFoldDB" id="A0A1C3X8Y1"/>
<evidence type="ECO:0000313" key="2">
    <source>
        <dbReference type="Proteomes" id="UP000199205"/>
    </source>
</evidence>
<dbReference type="Proteomes" id="UP000199205">
    <property type="component" value="Unassembled WGS sequence"/>
</dbReference>
<gene>
    <name evidence="1" type="ORF">GA0061101_12868</name>
</gene>
<name>A0A1C3X8Y1_9HYPH</name>
<proteinExistence type="predicted"/>
<evidence type="ECO:0000313" key="1">
    <source>
        <dbReference type="EMBL" id="SCB48730.1"/>
    </source>
</evidence>
<sequence>MRASVAPCERLKFIVAVQIFQLMVNVVDRPTERLDLASQVLGQVPGDTGDIGRRQGRPAVDNLDLVSFKTGKVVLRPLDLEQQLAAVIQ</sequence>
<dbReference type="EMBL" id="FMAF01000028">
    <property type="protein sequence ID" value="SCB48730.1"/>
    <property type="molecule type" value="Genomic_DNA"/>
</dbReference>